<dbReference type="Proteomes" id="UP000028545">
    <property type="component" value="Unassembled WGS sequence"/>
</dbReference>
<dbReference type="OrthoDB" id="7289984at2759"/>
<dbReference type="Pfam" id="PF00106">
    <property type="entry name" value="adh_short"/>
    <property type="match status" value="1"/>
</dbReference>
<keyword evidence="2" id="KW-1185">Reference proteome</keyword>
<dbReference type="VEuPathDB" id="FungiDB:SAPIO_CDS4134"/>
<protein>
    <recommendedName>
        <fullName evidence="3">Short chain dehydrogenase</fullName>
    </recommendedName>
</protein>
<accession>A0A084G9C9</accession>
<dbReference type="PANTHER" id="PTHR45458:SF3">
    <property type="entry name" value="CHAIN DEHYDROGENASE (ATSC), PUTATIVE-RELATED"/>
    <property type="match status" value="1"/>
</dbReference>
<dbReference type="SUPFAM" id="SSF51735">
    <property type="entry name" value="NAD(P)-binding Rossmann-fold domains"/>
    <property type="match status" value="1"/>
</dbReference>
<dbReference type="InterPro" id="IPR036291">
    <property type="entry name" value="NAD(P)-bd_dom_sf"/>
</dbReference>
<dbReference type="PRINTS" id="PR00081">
    <property type="entry name" value="GDHRDH"/>
</dbReference>
<dbReference type="KEGG" id="sapo:SAPIO_CDS4134"/>
<dbReference type="PANTHER" id="PTHR45458">
    <property type="entry name" value="SHORT-CHAIN DEHYDROGENASE/REDUCTASE SDR"/>
    <property type="match status" value="1"/>
</dbReference>
<dbReference type="GO" id="GO:0016616">
    <property type="term" value="F:oxidoreductase activity, acting on the CH-OH group of donors, NAD or NADP as acceptor"/>
    <property type="evidence" value="ECO:0007669"/>
    <property type="project" value="TreeGrafter"/>
</dbReference>
<dbReference type="HOGENOM" id="CLU_010194_9_2_1"/>
<sequence length="269" mass="28969">MSSWVITGVSRGLGFEFVRQLSENPSNTVFGLARDKAAVESKVAAEIGRKNIHIIQADTTDPVALEKAAQYVSEKTNGALDYVIANAALQSKTALVGFDTLSRDPKALEQDLIDHFRVNTIGAVHLFNAFMPLILKGRAKKVIAISTGMSDPEMTLKADIYQATSYAMSKAALNMAIAKFSAVYREKGVLCMAICPGAVDTGSLNIETEEEGQLAMAMFGKFKEYSPTFQGPMKPDDSVKSVLALVNKATVDGGYAGVFLSHTESKPYL</sequence>
<dbReference type="Gene3D" id="3.40.50.720">
    <property type="entry name" value="NAD(P)-binding Rossmann-like Domain"/>
    <property type="match status" value="1"/>
</dbReference>
<evidence type="ECO:0000313" key="1">
    <source>
        <dbReference type="EMBL" id="KEZ43941.1"/>
    </source>
</evidence>
<evidence type="ECO:0000313" key="2">
    <source>
        <dbReference type="Proteomes" id="UP000028545"/>
    </source>
</evidence>
<comment type="caution">
    <text evidence="1">The sequence shown here is derived from an EMBL/GenBank/DDBJ whole genome shotgun (WGS) entry which is preliminary data.</text>
</comment>
<dbReference type="AlphaFoldDB" id="A0A084G9C9"/>
<organism evidence="1 2">
    <name type="scientific">Pseudallescheria apiosperma</name>
    <name type="common">Scedosporium apiospermum</name>
    <dbReference type="NCBI Taxonomy" id="563466"/>
    <lineage>
        <taxon>Eukaryota</taxon>
        <taxon>Fungi</taxon>
        <taxon>Dikarya</taxon>
        <taxon>Ascomycota</taxon>
        <taxon>Pezizomycotina</taxon>
        <taxon>Sordariomycetes</taxon>
        <taxon>Hypocreomycetidae</taxon>
        <taxon>Microascales</taxon>
        <taxon>Microascaceae</taxon>
        <taxon>Scedosporium</taxon>
    </lineage>
</organism>
<dbReference type="InterPro" id="IPR002347">
    <property type="entry name" value="SDR_fam"/>
</dbReference>
<evidence type="ECO:0008006" key="3">
    <source>
        <dbReference type="Google" id="ProtNLM"/>
    </source>
</evidence>
<dbReference type="OMA" id="NIYLVCA"/>
<dbReference type="InterPro" id="IPR052184">
    <property type="entry name" value="SDR_enzymes"/>
</dbReference>
<reference evidence="1 2" key="1">
    <citation type="journal article" date="2014" name="Genome Announc.">
        <title>Draft genome sequence of the pathogenic fungus Scedosporium apiospermum.</title>
        <authorList>
            <person name="Vandeputte P."/>
            <person name="Ghamrawi S."/>
            <person name="Rechenmann M."/>
            <person name="Iltis A."/>
            <person name="Giraud S."/>
            <person name="Fleury M."/>
            <person name="Thornton C."/>
            <person name="Delhaes L."/>
            <person name="Meyer W."/>
            <person name="Papon N."/>
            <person name="Bouchara J.P."/>
        </authorList>
    </citation>
    <scope>NUCLEOTIDE SEQUENCE [LARGE SCALE GENOMIC DNA]</scope>
    <source>
        <strain evidence="1 2">IHEM 14462</strain>
    </source>
</reference>
<dbReference type="EMBL" id="JOWA01000090">
    <property type="protein sequence ID" value="KEZ43941.1"/>
    <property type="molecule type" value="Genomic_DNA"/>
</dbReference>
<dbReference type="RefSeq" id="XP_016643740.1">
    <property type="nucleotide sequence ID" value="XM_016786764.1"/>
</dbReference>
<dbReference type="GeneID" id="27723206"/>
<name>A0A084G9C9_PSEDA</name>
<gene>
    <name evidence="1" type="ORF">SAPIO_CDS4134</name>
</gene>
<proteinExistence type="predicted"/>